<gene>
    <name evidence="7" type="ORF">EZV61_15150</name>
</gene>
<dbReference type="InterPro" id="IPR003439">
    <property type="entry name" value="ABC_transporter-like_ATP-bd"/>
</dbReference>
<dbReference type="EMBL" id="SJXE01000008">
    <property type="protein sequence ID" value="TCI02265.1"/>
    <property type="molecule type" value="Genomic_DNA"/>
</dbReference>
<keyword evidence="2" id="KW-0547">Nucleotide-binding</keyword>
<sequence length="252" mass="27111">MLQLNHVRCQVAGNVLLNVDGFTASAGQMVGLLGPNGAGKSTLLKVISGDMDASGDIQLHGRALSEWPALARARHLGVLPQASQLSFPFTAQEVVALGLTPLTLSRQEGQKQVQQMMAQTDCLGFADRSYPSLSGGERQRVQLARVLLQLSQAESTPLLLLDEPTSAQDLGQQHAILKLARQLAEEQGYGVIAVLHDLNQVLQYCHQGSLLVNGKIIASGAPEQLLTQQVIASHWHYQAERTVLSDGRVAML</sequence>
<evidence type="ECO:0000313" key="8">
    <source>
        <dbReference type="Proteomes" id="UP000292554"/>
    </source>
</evidence>
<evidence type="ECO:0000256" key="1">
    <source>
        <dbReference type="ARBA" id="ARBA00022448"/>
    </source>
</evidence>
<dbReference type="InterPro" id="IPR027417">
    <property type="entry name" value="P-loop_NTPase"/>
</dbReference>
<dbReference type="RefSeq" id="WP_131416651.1">
    <property type="nucleotide sequence ID" value="NZ_SJXE01000008.1"/>
</dbReference>
<feature type="domain" description="ABC transporter" evidence="6">
    <location>
        <begin position="2"/>
        <end position="238"/>
    </location>
</feature>
<proteinExistence type="predicted"/>
<name>A0ABY2AKG5_9GAMM</name>
<evidence type="ECO:0000256" key="2">
    <source>
        <dbReference type="ARBA" id="ARBA00022741"/>
    </source>
</evidence>
<dbReference type="NCBIfam" id="NF010068">
    <property type="entry name" value="PRK13548.1"/>
    <property type="match status" value="1"/>
</dbReference>
<dbReference type="InterPro" id="IPR017871">
    <property type="entry name" value="ABC_transporter-like_CS"/>
</dbReference>
<keyword evidence="3 7" id="KW-0067">ATP-binding</keyword>
<dbReference type="PANTHER" id="PTHR42794">
    <property type="entry name" value="HEMIN IMPORT ATP-BINDING PROTEIN HMUV"/>
    <property type="match status" value="1"/>
</dbReference>
<dbReference type="PROSITE" id="PS00211">
    <property type="entry name" value="ABC_TRANSPORTER_1"/>
    <property type="match status" value="1"/>
</dbReference>
<dbReference type="Gene3D" id="3.40.50.300">
    <property type="entry name" value="P-loop containing nucleotide triphosphate hydrolases"/>
    <property type="match status" value="1"/>
</dbReference>
<comment type="function">
    <text evidence="5">Part of the ABC transporter complex HmuTUV involved in hemin import. Responsible for energy coupling to the transport system.</text>
</comment>
<keyword evidence="1" id="KW-0813">Transport</keyword>
<dbReference type="Proteomes" id="UP000292554">
    <property type="component" value="Unassembled WGS sequence"/>
</dbReference>
<dbReference type="CDD" id="cd03214">
    <property type="entry name" value="ABC_Iron-Siderophores_B12_Hemin"/>
    <property type="match status" value="1"/>
</dbReference>
<organism evidence="7 8">
    <name type="scientific">Corallincola luteus</name>
    <dbReference type="NCBI Taxonomy" id="1775177"/>
    <lineage>
        <taxon>Bacteria</taxon>
        <taxon>Pseudomonadati</taxon>
        <taxon>Pseudomonadota</taxon>
        <taxon>Gammaproteobacteria</taxon>
        <taxon>Alteromonadales</taxon>
        <taxon>Psychromonadaceae</taxon>
        <taxon>Corallincola</taxon>
    </lineage>
</organism>
<evidence type="ECO:0000313" key="7">
    <source>
        <dbReference type="EMBL" id="TCI02265.1"/>
    </source>
</evidence>
<dbReference type="SUPFAM" id="SSF52540">
    <property type="entry name" value="P-loop containing nucleoside triphosphate hydrolases"/>
    <property type="match status" value="1"/>
</dbReference>
<dbReference type="SMART" id="SM00382">
    <property type="entry name" value="AAA"/>
    <property type="match status" value="1"/>
</dbReference>
<keyword evidence="4" id="KW-1278">Translocase</keyword>
<dbReference type="PANTHER" id="PTHR42794:SF1">
    <property type="entry name" value="HEMIN IMPORT ATP-BINDING PROTEIN HMUV"/>
    <property type="match status" value="1"/>
</dbReference>
<dbReference type="Pfam" id="PF00005">
    <property type="entry name" value="ABC_tran"/>
    <property type="match status" value="1"/>
</dbReference>
<evidence type="ECO:0000256" key="3">
    <source>
        <dbReference type="ARBA" id="ARBA00022840"/>
    </source>
</evidence>
<dbReference type="InterPro" id="IPR003593">
    <property type="entry name" value="AAA+_ATPase"/>
</dbReference>
<evidence type="ECO:0000259" key="6">
    <source>
        <dbReference type="PROSITE" id="PS50893"/>
    </source>
</evidence>
<evidence type="ECO:0000256" key="4">
    <source>
        <dbReference type="ARBA" id="ARBA00022967"/>
    </source>
</evidence>
<dbReference type="PROSITE" id="PS50893">
    <property type="entry name" value="ABC_TRANSPORTER_2"/>
    <property type="match status" value="1"/>
</dbReference>
<keyword evidence="8" id="KW-1185">Reference proteome</keyword>
<protein>
    <submittedName>
        <fullName evidence="7">Heme ABC transporter ATP-binding protein</fullName>
    </submittedName>
</protein>
<evidence type="ECO:0000256" key="5">
    <source>
        <dbReference type="ARBA" id="ARBA00037066"/>
    </source>
</evidence>
<accession>A0ABY2AKG5</accession>
<dbReference type="GO" id="GO:0005524">
    <property type="term" value="F:ATP binding"/>
    <property type="evidence" value="ECO:0007669"/>
    <property type="project" value="UniProtKB-KW"/>
</dbReference>
<comment type="caution">
    <text evidence="7">The sequence shown here is derived from an EMBL/GenBank/DDBJ whole genome shotgun (WGS) entry which is preliminary data.</text>
</comment>
<reference evidence="7 8" key="1">
    <citation type="submission" date="2019-02" db="EMBL/GenBank/DDBJ databases">
        <title>Corallincola luteus sp. nov., a marine bacterium isolated from surface sediment of Bohai Sea in China.</title>
        <authorList>
            <person name="Ren Q."/>
        </authorList>
    </citation>
    <scope>NUCLEOTIDE SEQUENCE [LARGE SCALE GENOMIC DNA]</scope>
    <source>
        <strain evidence="7 8">DASS28</strain>
    </source>
</reference>